<evidence type="ECO:0000259" key="2">
    <source>
        <dbReference type="Pfam" id="PF02517"/>
    </source>
</evidence>
<dbReference type="EMBL" id="FRFD01000004">
    <property type="protein sequence ID" value="SHO46926.1"/>
    <property type="molecule type" value="Genomic_DNA"/>
</dbReference>
<evidence type="ECO:0000313" key="4">
    <source>
        <dbReference type="Proteomes" id="UP000184612"/>
    </source>
</evidence>
<feature type="domain" description="CAAX prenyl protease 2/Lysostaphin resistance protein A-like" evidence="2">
    <location>
        <begin position="173"/>
        <end position="258"/>
    </location>
</feature>
<feature type="transmembrane region" description="Helical" evidence="1">
    <location>
        <begin position="114"/>
        <end position="135"/>
    </location>
</feature>
<name>A0A1M7Y412_9FIRM</name>
<feature type="transmembrane region" description="Helical" evidence="1">
    <location>
        <begin position="41"/>
        <end position="62"/>
    </location>
</feature>
<dbReference type="Proteomes" id="UP000184612">
    <property type="component" value="Unassembled WGS sequence"/>
</dbReference>
<keyword evidence="1" id="KW-0812">Transmembrane</keyword>
<organism evidence="3 4">
    <name type="scientific">Anaerocolumna xylanovorans DSM 12503</name>
    <dbReference type="NCBI Taxonomy" id="1121345"/>
    <lineage>
        <taxon>Bacteria</taxon>
        <taxon>Bacillati</taxon>
        <taxon>Bacillota</taxon>
        <taxon>Clostridia</taxon>
        <taxon>Lachnospirales</taxon>
        <taxon>Lachnospiraceae</taxon>
        <taxon>Anaerocolumna</taxon>
    </lineage>
</organism>
<dbReference type="OrthoDB" id="2035856at2"/>
<protein>
    <recommendedName>
        <fullName evidence="2">CAAX prenyl protease 2/Lysostaphin resistance protein A-like domain-containing protein</fullName>
    </recommendedName>
</protein>
<feature type="transmembrane region" description="Helical" evidence="1">
    <location>
        <begin position="199"/>
        <end position="218"/>
    </location>
</feature>
<dbReference type="GO" id="GO:0004175">
    <property type="term" value="F:endopeptidase activity"/>
    <property type="evidence" value="ECO:0007669"/>
    <property type="project" value="UniProtKB-ARBA"/>
</dbReference>
<sequence length="272" mass="30718">MHCIFHTQICADAQICGALAAWRFIMHEDFVIQKHSALRTILMHLIPGLINLIIMLLILPIIQYFGLISLTAGFLMVPIAMVPVQFGILLYTAKKTTGTYKIGKLIPYQKKAKIMEYLLFIVIIIVWAMLVGRILEPLENCVRDGLFSFVPDHIALRNIDLTLFSKDSLVFTAILGILANGIIAPVTEELYFRGFLLPRINLSPIGAAVANASLFSLYHFFSPWYFFSRLLTMVPIYYWVIKRQNIRFSLTAHIIANLYTAVGILAAVLALE</sequence>
<dbReference type="AlphaFoldDB" id="A0A1M7Y412"/>
<feature type="transmembrane region" description="Helical" evidence="1">
    <location>
        <begin position="248"/>
        <end position="271"/>
    </location>
</feature>
<dbReference type="GO" id="GO:0080120">
    <property type="term" value="P:CAAX-box protein maturation"/>
    <property type="evidence" value="ECO:0007669"/>
    <property type="project" value="UniProtKB-ARBA"/>
</dbReference>
<gene>
    <name evidence="3" type="ORF">SAMN02745217_01338</name>
</gene>
<keyword evidence="4" id="KW-1185">Reference proteome</keyword>
<feature type="transmembrane region" description="Helical" evidence="1">
    <location>
        <begin position="224"/>
        <end position="241"/>
    </location>
</feature>
<evidence type="ECO:0000256" key="1">
    <source>
        <dbReference type="SAM" id="Phobius"/>
    </source>
</evidence>
<dbReference type="InterPro" id="IPR003675">
    <property type="entry name" value="Rce1/LyrA-like_dom"/>
</dbReference>
<feature type="transmembrane region" description="Helical" evidence="1">
    <location>
        <begin position="68"/>
        <end position="93"/>
    </location>
</feature>
<dbReference type="STRING" id="1121345.SAMN02745217_01338"/>
<feature type="transmembrane region" description="Helical" evidence="1">
    <location>
        <begin position="168"/>
        <end position="187"/>
    </location>
</feature>
<keyword evidence="1" id="KW-0472">Membrane</keyword>
<proteinExistence type="predicted"/>
<reference evidence="3 4" key="1">
    <citation type="submission" date="2016-12" db="EMBL/GenBank/DDBJ databases">
        <authorList>
            <person name="Song W.-J."/>
            <person name="Kurnit D.M."/>
        </authorList>
    </citation>
    <scope>NUCLEOTIDE SEQUENCE [LARGE SCALE GENOMIC DNA]</scope>
    <source>
        <strain evidence="3 4">DSM 12503</strain>
    </source>
</reference>
<dbReference type="Pfam" id="PF02517">
    <property type="entry name" value="Rce1-like"/>
    <property type="match status" value="1"/>
</dbReference>
<evidence type="ECO:0000313" key="3">
    <source>
        <dbReference type="EMBL" id="SHO46926.1"/>
    </source>
</evidence>
<accession>A0A1M7Y412</accession>
<keyword evidence="1" id="KW-1133">Transmembrane helix</keyword>